<protein>
    <submittedName>
        <fullName evidence="4">Similar to S.cerevisiae protein MGA2 (ER membrane protein involved in regulation of OLE1 transcription)</fullName>
    </submittedName>
</protein>
<feature type="compositionally biased region" description="Polar residues" evidence="2">
    <location>
        <begin position="584"/>
        <end position="593"/>
    </location>
</feature>
<dbReference type="Pfam" id="PF12796">
    <property type="entry name" value="Ank_2"/>
    <property type="match status" value="1"/>
</dbReference>
<evidence type="ECO:0000256" key="3">
    <source>
        <dbReference type="SAM" id="Phobius"/>
    </source>
</evidence>
<feature type="compositionally biased region" description="Basic and acidic residues" evidence="2">
    <location>
        <begin position="482"/>
        <end position="496"/>
    </location>
</feature>
<keyword evidence="3" id="KW-0812">Transmembrane</keyword>
<feature type="compositionally biased region" description="Low complexity" evidence="2">
    <location>
        <begin position="468"/>
        <end position="479"/>
    </location>
</feature>
<dbReference type="CDD" id="cd00102">
    <property type="entry name" value="IPT"/>
    <property type="match status" value="1"/>
</dbReference>
<feature type="region of interest" description="Disordered" evidence="2">
    <location>
        <begin position="581"/>
        <end position="602"/>
    </location>
</feature>
<dbReference type="OMA" id="IPNWQLC"/>
<evidence type="ECO:0000256" key="1">
    <source>
        <dbReference type="ARBA" id="ARBA00023043"/>
    </source>
</evidence>
<evidence type="ECO:0000313" key="5">
    <source>
        <dbReference type="Proteomes" id="UP000186303"/>
    </source>
</evidence>
<dbReference type="SMART" id="SM00429">
    <property type="entry name" value="IPT"/>
    <property type="match status" value="1"/>
</dbReference>
<reference evidence="5" key="1">
    <citation type="journal article" date="2017" name="Nucleic Acids Res.">
        <title>Proteogenomics produces comprehensive and highly accurate protein-coding gene annotation in a complete genome assembly of Malassezia sympodialis.</title>
        <authorList>
            <person name="Zhu Y."/>
            <person name="Engstroem P.G."/>
            <person name="Tellgren-Roth C."/>
            <person name="Baudo C.D."/>
            <person name="Kennell J.C."/>
            <person name="Sun S."/>
            <person name="Billmyre R.B."/>
            <person name="Schroeder M.S."/>
            <person name="Andersson A."/>
            <person name="Holm T."/>
            <person name="Sigurgeirsson B."/>
            <person name="Wu G."/>
            <person name="Sankaranarayanan S.R."/>
            <person name="Siddharthan R."/>
            <person name="Sanyal K."/>
            <person name="Lundeberg J."/>
            <person name="Nystedt B."/>
            <person name="Boekhout T."/>
            <person name="Dawson T.L. Jr."/>
            <person name="Heitman J."/>
            <person name="Scheynius A."/>
            <person name="Lehtioe J."/>
        </authorList>
    </citation>
    <scope>NUCLEOTIDE SEQUENCE [LARGE SCALE GENOMIC DNA]</scope>
    <source>
        <strain evidence="5">ATCC 42132</strain>
    </source>
</reference>
<evidence type="ECO:0000256" key="2">
    <source>
        <dbReference type="SAM" id="MobiDB-lite"/>
    </source>
</evidence>
<dbReference type="SUPFAM" id="SSF81296">
    <property type="entry name" value="E set domains"/>
    <property type="match status" value="1"/>
</dbReference>
<dbReference type="VEuPathDB" id="FungiDB:MSYG_2718"/>
<dbReference type="HOGENOM" id="CLU_283147_0_0_1"/>
<dbReference type="Pfam" id="PF25603">
    <property type="entry name" value="SPT23_MGA2_DBD"/>
    <property type="match status" value="1"/>
</dbReference>
<feature type="transmembrane region" description="Helical" evidence="3">
    <location>
        <begin position="1057"/>
        <end position="1081"/>
    </location>
</feature>
<dbReference type="SUPFAM" id="SSF48403">
    <property type="entry name" value="Ankyrin repeat"/>
    <property type="match status" value="1"/>
</dbReference>
<dbReference type="Proteomes" id="UP000186303">
    <property type="component" value="Chromosome 4"/>
</dbReference>
<dbReference type="InterPro" id="IPR014756">
    <property type="entry name" value="Ig_E-set"/>
</dbReference>
<sequence>MVVPSNLAPSSPRHGSATFPTDSSTPTPPSLTSESSPESCQENEDLDLQPPATSALPSRQPSSSSADILLPDWTSFATLPSTINSSMDDQYIGSDRFGHLTPRLSEYPNSPKAQPGSSRDPPWLDSDLPPHSWLHDEPLMHQGYASSSSRSFYSMEQENGDTCGPPQALTDIPSTESLLSSITPSMIAPSDTSLPFSPSMMAQVPTSDESLSLSSVRVIRPPRNHLPPQMRIIINGVPAQGAKSRVETQIRMRMELVAPAPTSDPGAPVEWERIGSFDYIKVPPLSGTKRKSKKYQNLNVPAESTLVLEAEVINATPPHARVFVCNSCRERERKRADRKKTKQSAVNAVPTAEEMRALNIDPNDPSAMEVAATRLQEEERKHAVLFNCGDYISFHDGEVVLSTRITCYCRHHREKVGFHIVFTLRNSEGDFVAAGSTPPIMIMDDHKSTAQYANPTRTADSRYKQTGSEEPSVSPRSVEGTYRTRERPKPYDDLISARRRTRPFHDVSQSPMDRSRNSFVLKGTQPVPGLDSTPSPQGVDGVSTPSLSQSPLTAVPDPSSLASANMGQLFMPLTVPSGMLGQASDGSGATAPSITKLVPAEGPTTGGIEVTVLGENFTEGIQCVFGDTPSTHTRVWSSTTLVCILPPCFRPGPVIVSLQGTPDTHSASQESQSLQLFTYIDSTDRALMELALQVVGLQMTGQMASARDIAMRIVAASQGPDQSTSSNSTSMQSTLAPDSKELLSMGLRLYSSNASKLPSIQDSLLGFLTLLDVDMERSTQSNALFACNPRGHTLLHLAVMHNLHRLVADLLRRGCPVNARDINGYTALHFAALHGWVMVTKLLLQHGADPFETNAEGLIPVELARRSEKIDAEHVLTDWVGDAPASDCGDETSDEGDDDDDDSMHDSSSEGDADITFKELAELAKAKADKKEVLSTPKASSWSLSNLLSHYRSTESGSPLSDTKSPGLVHSPPPTYDEATLDEAGDLNYIDGEKLLTDSGIADLHRKRVTVVQPKAQSTRRERRANRRAKYRMGSERAEASKKTIVRPRQGLYDDPMLLWFWIPSMLFVVLFSVAIQFGIVPPFQYEGSFIQRFIELVAHR</sequence>
<dbReference type="KEGG" id="msym:MSY001_1843"/>
<gene>
    <name evidence="4" type="ORF">MSYG_2718</name>
</gene>
<feature type="region of interest" description="Disordered" evidence="2">
    <location>
        <begin position="456"/>
        <end position="560"/>
    </location>
</feature>
<dbReference type="OrthoDB" id="71307at2759"/>
<feature type="region of interest" description="Disordered" evidence="2">
    <location>
        <begin position="102"/>
        <end position="172"/>
    </location>
</feature>
<keyword evidence="5" id="KW-1185">Reference proteome</keyword>
<dbReference type="GO" id="GO:0003712">
    <property type="term" value="F:transcription coregulator activity"/>
    <property type="evidence" value="ECO:0007669"/>
    <property type="project" value="TreeGrafter"/>
</dbReference>
<dbReference type="InterPro" id="IPR036770">
    <property type="entry name" value="Ankyrin_rpt-contain_sf"/>
</dbReference>
<dbReference type="PANTHER" id="PTHR23335:SF1">
    <property type="entry name" value="CALMODULIN-BINDING TRANSCRIPTION ACTIVATOR, ISOFORM F"/>
    <property type="match status" value="1"/>
</dbReference>
<dbReference type="GO" id="GO:0005634">
    <property type="term" value="C:nucleus"/>
    <property type="evidence" value="ECO:0007669"/>
    <property type="project" value="TreeGrafter"/>
</dbReference>
<dbReference type="GO" id="GO:0006357">
    <property type="term" value="P:regulation of transcription by RNA polymerase II"/>
    <property type="evidence" value="ECO:0007669"/>
    <property type="project" value="TreeGrafter"/>
</dbReference>
<dbReference type="EMBL" id="LT671824">
    <property type="protein sequence ID" value="SHO78375.1"/>
    <property type="molecule type" value="Genomic_DNA"/>
</dbReference>
<dbReference type="GO" id="GO:0003690">
    <property type="term" value="F:double-stranded DNA binding"/>
    <property type="evidence" value="ECO:0007669"/>
    <property type="project" value="TreeGrafter"/>
</dbReference>
<feature type="compositionally biased region" description="Low complexity" evidence="2">
    <location>
        <begin position="16"/>
        <end position="39"/>
    </location>
</feature>
<feature type="compositionally biased region" description="Polar residues" evidence="2">
    <location>
        <begin position="954"/>
        <end position="964"/>
    </location>
</feature>
<feature type="compositionally biased region" description="Acidic residues" evidence="2">
    <location>
        <begin position="888"/>
        <end position="913"/>
    </location>
</feature>
<feature type="compositionally biased region" description="Polar residues" evidence="2">
    <location>
        <begin position="107"/>
        <end position="117"/>
    </location>
</feature>
<feature type="compositionally biased region" description="Polar residues" evidence="2">
    <location>
        <begin position="543"/>
        <end position="552"/>
    </location>
</feature>
<dbReference type="AlphaFoldDB" id="M5E915"/>
<accession>M5E915</accession>
<dbReference type="PROSITE" id="PS50088">
    <property type="entry name" value="ANK_REPEAT"/>
    <property type="match status" value="2"/>
</dbReference>
<dbReference type="RefSeq" id="XP_018740402.1">
    <property type="nucleotide sequence ID" value="XM_018883666.1"/>
</dbReference>
<dbReference type="InterPro" id="IPR013783">
    <property type="entry name" value="Ig-like_fold"/>
</dbReference>
<keyword evidence="3" id="KW-0472">Membrane</keyword>
<proteinExistence type="predicted"/>
<feature type="region of interest" description="Disordered" evidence="2">
    <location>
        <begin position="1"/>
        <end position="68"/>
    </location>
</feature>
<dbReference type="SMART" id="SM00248">
    <property type="entry name" value="ANK"/>
    <property type="match status" value="2"/>
</dbReference>
<feature type="region of interest" description="Disordered" evidence="2">
    <location>
        <begin position="880"/>
        <end position="913"/>
    </location>
</feature>
<dbReference type="InterPro" id="IPR002909">
    <property type="entry name" value="IPT_dom"/>
</dbReference>
<dbReference type="InterPro" id="IPR057962">
    <property type="entry name" value="SPT23_MGA2_DBD"/>
</dbReference>
<organism evidence="4 5">
    <name type="scientific">Malassezia sympodialis (strain ATCC 42132)</name>
    <name type="common">Atopic eczema-associated yeast</name>
    <dbReference type="NCBI Taxonomy" id="1230383"/>
    <lineage>
        <taxon>Eukaryota</taxon>
        <taxon>Fungi</taxon>
        <taxon>Dikarya</taxon>
        <taxon>Basidiomycota</taxon>
        <taxon>Ustilaginomycotina</taxon>
        <taxon>Malasseziomycetes</taxon>
        <taxon>Malasseziales</taxon>
        <taxon>Malasseziaceae</taxon>
        <taxon>Malassezia</taxon>
    </lineage>
</organism>
<dbReference type="Gene3D" id="2.60.40.10">
    <property type="entry name" value="Immunoglobulins"/>
    <property type="match status" value="1"/>
</dbReference>
<feature type="compositionally biased region" description="Low complexity" evidence="2">
    <location>
        <begin position="54"/>
        <end position="66"/>
    </location>
</feature>
<dbReference type="Gene3D" id="1.25.40.20">
    <property type="entry name" value="Ankyrin repeat-containing domain"/>
    <property type="match status" value="1"/>
</dbReference>
<dbReference type="Pfam" id="PF01833">
    <property type="entry name" value="TIG"/>
    <property type="match status" value="1"/>
</dbReference>
<name>M5E915_MALS4</name>
<dbReference type="PANTHER" id="PTHR23335">
    <property type="entry name" value="CALMODULIN-BINDING TRANSCRIPTION ACTIVATOR CAMTA"/>
    <property type="match status" value="1"/>
</dbReference>
<dbReference type="STRING" id="1230383.M5E915"/>
<feature type="region of interest" description="Disordered" evidence="2">
    <location>
        <begin position="952"/>
        <end position="976"/>
    </location>
</feature>
<keyword evidence="1" id="KW-0040">ANK repeat</keyword>
<keyword evidence="3" id="KW-1133">Transmembrane helix</keyword>
<dbReference type="PROSITE" id="PS50297">
    <property type="entry name" value="ANK_REP_REGION"/>
    <property type="match status" value="2"/>
</dbReference>
<evidence type="ECO:0000313" key="4">
    <source>
        <dbReference type="EMBL" id="SHO78375.1"/>
    </source>
</evidence>
<dbReference type="InterPro" id="IPR002110">
    <property type="entry name" value="Ankyrin_rpt"/>
</dbReference>